<dbReference type="CDD" id="cd04301">
    <property type="entry name" value="NAT_SF"/>
    <property type="match status" value="1"/>
</dbReference>
<name>A0A3N1M301_9PROT</name>
<dbReference type="InterPro" id="IPR016181">
    <property type="entry name" value="Acyl_CoA_acyltransferase"/>
</dbReference>
<evidence type="ECO:0000313" key="5">
    <source>
        <dbReference type="Proteomes" id="UP000278222"/>
    </source>
</evidence>
<reference evidence="4 5" key="1">
    <citation type="submission" date="2018-11" db="EMBL/GenBank/DDBJ databases">
        <title>Genomic Encyclopedia of Type Strains, Phase IV (KMG-IV): sequencing the most valuable type-strain genomes for metagenomic binning, comparative biology and taxonomic classification.</title>
        <authorList>
            <person name="Goeker M."/>
        </authorList>
    </citation>
    <scope>NUCLEOTIDE SEQUENCE [LARGE SCALE GENOMIC DNA]</scope>
    <source>
        <strain evidence="4 5">DSM 5900</strain>
    </source>
</reference>
<sequence length="162" mass="17914">MTEPATQPVTIRRAQAADAGAVRALTRAAYARWVPLIGREPMPMRADYEHAVRAHLVDLLFVGDELAGLIEMIDEGDHLLVENVAIAPDRQGHGHGRTLLDHAEQVAASLGRPEMRLYTNKAFAGNVAFYGRRGYAIDREEPFKEGFTVYMSKRLPAPPGPR</sequence>
<dbReference type="PROSITE" id="PS51186">
    <property type="entry name" value="GNAT"/>
    <property type="match status" value="1"/>
</dbReference>
<dbReference type="AlphaFoldDB" id="A0A3N1M301"/>
<dbReference type="Pfam" id="PF00583">
    <property type="entry name" value="Acetyltransf_1"/>
    <property type="match status" value="1"/>
</dbReference>
<dbReference type="OrthoDB" id="281808at2"/>
<gene>
    <name evidence="4" type="ORF">EDC65_1888</name>
</gene>
<keyword evidence="2" id="KW-0012">Acyltransferase</keyword>
<dbReference type="Proteomes" id="UP000278222">
    <property type="component" value="Unassembled WGS sequence"/>
</dbReference>
<dbReference type="SUPFAM" id="SSF55729">
    <property type="entry name" value="Acyl-CoA N-acyltransferases (Nat)"/>
    <property type="match status" value="1"/>
</dbReference>
<proteinExistence type="predicted"/>
<dbReference type="InterPro" id="IPR000182">
    <property type="entry name" value="GNAT_dom"/>
</dbReference>
<dbReference type="PANTHER" id="PTHR43877">
    <property type="entry name" value="AMINOALKYLPHOSPHONATE N-ACETYLTRANSFERASE-RELATED-RELATED"/>
    <property type="match status" value="1"/>
</dbReference>
<organism evidence="4 5">
    <name type="scientific">Stella humosa</name>
    <dbReference type="NCBI Taxonomy" id="94"/>
    <lineage>
        <taxon>Bacteria</taxon>
        <taxon>Pseudomonadati</taxon>
        <taxon>Pseudomonadota</taxon>
        <taxon>Alphaproteobacteria</taxon>
        <taxon>Rhodospirillales</taxon>
        <taxon>Stellaceae</taxon>
        <taxon>Stella</taxon>
    </lineage>
</organism>
<evidence type="ECO:0000256" key="1">
    <source>
        <dbReference type="ARBA" id="ARBA00022679"/>
    </source>
</evidence>
<evidence type="ECO:0000256" key="2">
    <source>
        <dbReference type="ARBA" id="ARBA00023315"/>
    </source>
</evidence>
<feature type="domain" description="N-acetyltransferase" evidence="3">
    <location>
        <begin position="9"/>
        <end position="156"/>
    </location>
</feature>
<protein>
    <submittedName>
        <fullName evidence="4">N-acetylglutamate synthase-like GNAT family acetyltransferase</fullName>
    </submittedName>
</protein>
<keyword evidence="5" id="KW-1185">Reference proteome</keyword>
<keyword evidence="1 4" id="KW-0808">Transferase</keyword>
<dbReference type="InterPro" id="IPR050832">
    <property type="entry name" value="Bact_Acetyltransf"/>
</dbReference>
<dbReference type="RefSeq" id="WP_123689410.1">
    <property type="nucleotide sequence ID" value="NZ_AP019700.1"/>
</dbReference>
<comment type="caution">
    <text evidence="4">The sequence shown here is derived from an EMBL/GenBank/DDBJ whole genome shotgun (WGS) entry which is preliminary data.</text>
</comment>
<dbReference type="Gene3D" id="3.40.630.30">
    <property type="match status" value="1"/>
</dbReference>
<dbReference type="GO" id="GO:0016747">
    <property type="term" value="F:acyltransferase activity, transferring groups other than amino-acyl groups"/>
    <property type="evidence" value="ECO:0007669"/>
    <property type="project" value="InterPro"/>
</dbReference>
<dbReference type="EMBL" id="RJKX01000013">
    <property type="protein sequence ID" value="ROQ00092.1"/>
    <property type="molecule type" value="Genomic_DNA"/>
</dbReference>
<evidence type="ECO:0000313" key="4">
    <source>
        <dbReference type="EMBL" id="ROQ00092.1"/>
    </source>
</evidence>
<evidence type="ECO:0000259" key="3">
    <source>
        <dbReference type="PROSITE" id="PS51186"/>
    </source>
</evidence>
<accession>A0A3N1M301</accession>